<feature type="transmembrane region" description="Helical" evidence="2">
    <location>
        <begin position="166"/>
        <end position="190"/>
    </location>
</feature>
<proteinExistence type="predicted"/>
<name>A0A2J6R0A4_HYAVF</name>
<dbReference type="InterPro" id="IPR049326">
    <property type="entry name" value="Rhodopsin_dom_fungi"/>
</dbReference>
<dbReference type="Proteomes" id="UP000235786">
    <property type="component" value="Unassembled WGS sequence"/>
</dbReference>
<feature type="transmembrane region" description="Helical" evidence="2">
    <location>
        <begin position="125"/>
        <end position="146"/>
    </location>
</feature>
<feature type="transmembrane region" description="Helical" evidence="2">
    <location>
        <begin position="237"/>
        <end position="259"/>
    </location>
</feature>
<feature type="region of interest" description="Disordered" evidence="1">
    <location>
        <begin position="293"/>
        <end position="392"/>
    </location>
</feature>
<keyword evidence="2" id="KW-0812">Transmembrane</keyword>
<dbReference type="PANTHER" id="PTHR39614">
    <property type="entry name" value="INTEGRAL MEMBRANE PROTEIN"/>
    <property type="match status" value="1"/>
</dbReference>
<feature type="transmembrane region" description="Helical" evidence="2">
    <location>
        <begin position="16"/>
        <end position="35"/>
    </location>
</feature>
<dbReference type="STRING" id="1149755.A0A2J6R0A4"/>
<keyword evidence="2" id="KW-1133">Transmembrane helix</keyword>
<feature type="compositionally biased region" description="Polar residues" evidence="1">
    <location>
        <begin position="318"/>
        <end position="351"/>
    </location>
</feature>
<dbReference type="PANTHER" id="PTHR39614:SF2">
    <property type="entry name" value="INTEGRAL MEMBRANE PROTEIN"/>
    <property type="match status" value="1"/>
</dbReference>
<organism evidence="4 5">
    <name type="scientific">Hyaloscypha variabilis (strain UAMH 11265 / GT02V1 / F)</name>
    <name type="common">Meliniomyces variabilis</name>
    <dbReference type="NCBI Taxonomy" id="1149755"/>
    <lineage>
        <taxon>Eukaryota</taxon>
        <taxon>Fungi</taxon>
        <taxon>Dikarya</taxon>
        <taxon>Ascomycota</taxon>
        <taxon>Pezizomycotina</taxon>
        <taxon>Leotiomycetes</taxon>
        <taxon>Helotiales</taxon>
        <taxon>Hyaloscyphaceae</taxon>
        <taxon>Hyaloscypha</taxon>
        <taxon>Hyaloscypha variabilis</taxon>
    </lineage>
</organism>
<dbReference type="Pfam" id="PF20684">
    <property type="entry name" value="Fung_rhodopsin"/>
    <property type="match status" value="1"/>
</dbReference>
<dbReference type="OrthoDB" id="3918601at2759"/>
<dbReference type="AlphaFoldDB" id="A0A2J6R0A4"/>
<keyword evidence="5" id="KW-1185">Reference proteome</keyword>
<keyword evidence="2" id="KW-0472">Membrane</keyword>
<evidence type="ECO:0000313" key="4">
    <source>
        <dbReference type="EMBL" id="PMD31944.1"/>
    </source>
</evidence>
<evidence type="ECO:0000313" key="5">
    <source>
        <dbReference type="Proteomes" id="UP000235786"/>
    </source>
</evidence>
<evidence type="ECO:0000259" key="3">
    <source>
        <dbReference type="Pfam" id="PF20684"/>
    </source>
</evidence>
<reference evidence="4 5" key="1">
    <citation type="submission" date="2016-04" db="EMBL/GenBank/DDBJ databases">
        <title>A degradative enzymes factory behind the ericoid mycorrhizal symbiosis.</title>
        <authorList>
            <consortium name="DOE Joint Genome Institute"/>
            <person name="Martino E."/>
            <person name="Morin E."/>
            <person name="Grelet G."/>
            <person name="Kuo A."/>
            <person name="Kohler A."/>
            <person name="Daghino S."/>
            <person name="Barry K."/>
            <person name="Choi C."/>
            <person name="Cichocki N."/>
            <person name="Clum A."/>
            <person name="Copeland A."/>
            <person name="Hainaut M."/>
            <person name="Haridas S."/>
            <person name="Labutti K."/>
            <person name="Lindquist E."/>
            <person name="Lipzen A."/>
            <person name="Khouja H.-R."/>
            <person name="Murat C."/>
            <person name="Ohm R."/>
            <person name="Olson A."/>
            <person name="Spatafora J."/>
            <person name="Veneault-Fourrey C."/>
            <person name="Henrissat B."/>
            <person name="Grigoriev I."/>
            <person name="Martin F."/>
            <person name="Perotto S."/>
        </authorList>
    </citation>
    <scope>NUCLEOTIDE SEQUENCE [LARGE SCALE GENOMIC DNA]</scope>
    <source>
        <strain evidence="4 5">F</strain>
    </source>
</reference>
<feature type="transmembrane region" description="Helical" evidence="2">
    <location>
        <begin position="202"/>
        <end position="222"/>
    </location>
</feature>
<gene>
    <name evidence="4" type="ORF">L207DRAFT_518846</name>
</gene>
<evidence type="ECO:0000256" key="2">
    <source>
        <dbReference type="SAM" id="Phobius"/>
    </source>
</evidence>
<feature type="transmembrane region" description="Helical" evidence="2">
    <location>
        <begin position="90"/>
        <end position="113"/>
    </location>
</feature>
<feature type="compositionally biased region" description="Basic and acidic residues" evidence="1">
    <location>
        <begin position="356"/>
        <end position="369"/>
    </location>
</feature>
<protein>
    <recommendedName>
        <fullName evidence="3">Rhodopsin domain-containing protein</fullName>
    </recommendedName>
</protein>
<evidence type="ECO:0000256" key="1">
    <source>
        <dbReference type="SAM" id="MobiDB-lite"/>
    </source>
</evidence>
<sequence>MAIVVSNVNEGPAVNVAAWFGTTVMVLGVCTRLWSKYSVLRRWTVDDALIVATMVLGCIMTATITMAVANGLGQPESSLSVHQVTELQKYAYATQLLYIPALCLSKLTTLVYLRALSPESLFEMANTSLEVFIILWGVAAEFAIAFQCRLPSPWDNISGKCFNTATFWRVNSAFDVMTDLIIVLLPLYLVWSLQMPWRRKGVVTMAFGTRVLVIPLTAWRIYSFSTIDYRDQTLSLYYVYLTTTIQLNFAIFMSCVAFLRPFLESMVSGGMATTVQSTTTSFAKSSKLSSLFSTRSNRRASKPRPSYNMDNLSEIGLNDNSGTFGKSESNTNASHSDIPSVNNEEIHSTISVPPLTHDRNDLGPLRPDKVTNFSQVSNPPQGENYDDSAGGRDMVITRTREWEVQAEYGGGKMGGQRS</sequence>
<feature type="domain" description="Rhodopsin" evidence="3">
    <location>
        <begin position="32"/>
        <end position="264"/>
    </location>
</feature>
<feature type="transmembrane region" description="Helical" evidence="2">
    <location>
        <begin position="47"/>
        <end position="70"/>
    </location>
</feature>
<accession>A0A2J6R0A4</accession>
<feature type="compositionally biased region" description="Polar residues" evidence="1">
    <location>
        <begin position="371"/>
        <end position="381"/>
    </location>
</feature>
<dbReference type="EMBL" id="KZ613960">
    <property type="protein sequence ID" value="PMD31944.1"/>
    <property type="molecule type" value="Genomic_DNA"/>
</dbReference>